<dbReference type="InterPro" id="IPR050312">
    <property type="entry name" value="IolE/XylAMocC-like"/>
</dbReference>
<dbReference type="Pfam" id="PF01261">
    <property type="entry name" value="AP_endonuc_2"/>
    <property type="match status" value="1"/>
</dbReference>
<accession>A0ABT2UDJ0</accession>
<evidence type="ECO:0000259" key="1">
    <source>
        <dbReference type="Pfam" id="PF01261"/>
    </source>
</evidence>
<keyword evidence="2" id="KW-0413">Isomerase</keyword>
<dbReference type="SUPFAM" id="SSF51658">
    <property type="entry name" value="Xylose isomerase-like"/>
    <property type="match status" value="1"/>
</dbReference>
<reference evidence="2 3" key="1">
    <citation type="submission" date="2022-09" db="EMBL/GenBank/DDBJ databases">
        <authorList>
            <person name="Han X.L."/>
            <person name="Wang Q."/>
            <person name="Lu T."/>
        </authorList>
    </citation>
    <scope>NUCLEOTIDE SEQUENCE [LARGE SCALE GENOMIC DNA]</scope>
    <source>
        <strain evidence="2 3">WQ 127069</strain>
    </source>
</reference>
<keyword evidence="3" id="KW-1185">Reference proteome</keyword>
<dbReference type="Proteomes" id="UP001652445">
    <property type="component" value="Unassembled WGS sequence"/>
</dbReference>
<proteinExistence type="predicted"/>
<gene>
    <name evidence="2" type="ORF">OB236_11245</name>
</gene>
<dbReference type="EMBL" id="JAOQIO010000034">
    <property type="protein sequence ID" value="MCU6792695.1"/>
    <property type="molecule type" value="Genomic_DNA"/>
</dbReference>
<dbReference type="InterPro" id="IPR036237">
    <property type="entry name" value="Xyl_isomerase-like_sf"/>
</dbReference>
<organism evidence="2 3">
    <name type="scientific">Paenibacillus baimaensis</name>
    <dbReference type="NCBI Taxonomy" id="2982185"/>
    <lineage>
        <taxon>Bacteria</taxon>
        <taxon>Bacillati</taxon>
        <taxon>Bacillota</taxon>
        <taxon>Bacilli</taxon>
        <taxon>Bacillales</taxon>
        <taxon>Paenibacillaceae</taxon>
        <taxon>Paenibacillus</taxon>
    </lineage>
</organism>
<comment type="caution">
    <text evidence="2">The sequence shown here is derived from an EMBL/GenBank/DDBJ whole genome shotgun (WGS) entry which is preliminary data.</text>
</comment>
<dbReference type="RefSeq" id="WP_262684071.1">
    <property type="nucleotide sequence ID" value="NZ_JAOQIO010000034.1"/>
</dbReference>
<dbReference type="InterPro" id="IPR013022">
    <property type="entry name" value="Xyl_isomerase-like_TIM-brl"/>
</dbReference>
<sequence>MKLSVFTVATPDLTSEQLLSTAKAAGFEGVEWRYKSVSEELKSAPLSFWGNHLCSIPEYGSEADWNFYKDASEAQGLQILSVTPYITAGDLEETERVLKVAKYLGARFIRLGVPRYDRTKHFNELFELERTYIREAEALCKQYGVKGLVETHHVTIAASASATYRIIEGRDPNAIGVLFDPCNMVYEGFENYRMGLELLGPYVAHVHMKNASWAQTGTNDDGSAVWSAGWASLKQGIVPWKQVIDDLKATGYDGWIGFEDFSKEEPTEQKLHQFVQYVRSLL</sequence>
<evidence type="ECO:0000313" key="3">
    <source>
        <dbReference type="Proteomes" id="UP001652445"/>
    </source>
</evidence>
<dbReference type="PANTHER" id="PTHR12110">
    <property type="entry name" value="HYDROXYPYRUVATE ISOMERASE"/>
    <property type="match status" value="1"/>
</dbReference>
<feature type="domain" description="Xylose isomerase-like TIM barrel" evidence="1">
    <location>
        <begin position="21"/>
        <end position="269"/>
    </location>
</feature>
<dbReference type="Gene3D" id="3.20.20.150">
    <property type="entry name" value="Divalent-metal-dependent TIM barrel enzymes"/>
    <property type="match status" value="1"/>
</dbReference>
<protein>
    <submittedName>
        <fullName evidence="2">Sugar phosphate isomerase/epimerase</fullName>
    </submittedName>
</protein>
<dbReference type="GO" id="GO:0016853">
    <property type="term" value="F:isomerase activity"/>
    <property type="evidence" value="ECO:0007669"/>
    <property type="project" value="UniProtKB-KW"/>
</dbReference>
<evidence type="ECO:0000313" key="2">
    <source>
        <dbReference type="EMBL" id="MCU6792695.1"/>
    </source>
</evidence>
<name>A0ABT2UDJ0_9BACL</name>